<accession>A0A6M2DCT5</accession>
<keyword evidence="2" id="KW-0732">Signal</keyword>
<evidence type="ECO:0000313" key="3">
    <source>
        <dbReference type="EMBL" id="NOV42777.1"/>
    </source>
</evidence>
<proteinExistence type="predicted"/>
<evidence type="ECO:0000256" key="1">
    <source>
        <dbReference type="SAM" id="MobiDB-lite"/>
    </source>
</evidence>
<feature type="signal peptide" evidence="2">
    <location>
        <begin position="1"/>
        <end position="19"/>
    </location>
</feature>
<organism evidence="3">
    <name type="scientific">Rhipicephalus microplus</name>
    <name type="common">Cattle tick</name>
    <name type="synonym">Boophilus microplus</name>
    <dbReference type="NCBI Taxonomy" id="6941"/>
    <lineage>
        <taxon>Eukaryota</taxon>
        <taxon>Metazoa</taxon>
        <taxon>Ecdysozoa</taxon>
        <taxon>Arthropoda</taxon>
        <taxon>Chelicerata</taxon>
        <taxon>Arachnida</taxon>
        <taxon>Acari</taxon>
        <taxon>Parasitiformes</taxon>
        <taxon>Ixodida</taxon>
        <taxon>Ixodoidea</taxon>
        <taxon>Ixodidae</taxon>
        <taxon>Rhipicephalinae</taxon>
        <taxon>Rhipicephalus</taxon>
        <taxon>Boophilus</taxon>
    </lineage>
</organism>
<evidence type="ECO:0000256" key="2">
    <source>
        <dbReference type="SAM" id="SignalP"/>
    </source>
</evidence>
<dbReference type="AlphaFoldDB" id="A0A6M2DCT5"/>
<dbReference type="EMBL" id="GHWJ01010040">
    <property type="protein sequence ID" value="NOV42777.1"/>
    <property type="molecule type" value="Transcribed_RNA"/>
</dbReference>
<feature type="chain" id="PRO_5026676439" evidence="2">
    <location>
        <begin position="20"/>
        <end position="107"/>
    </location>
</feature>
<feature type="region of interest" description="Disordered" evidence="1">
    <location>
        <begin position="45"/>
        <end position="70"/>
    </location>
</feature>
<protein>
    <submittedName>
        <fullName evidence="3">Putative secreted protein</fullName>
    </submittedName>
</protein>
<reference evidence="3" key="1">
    <citation type="submission" date="2019-09" db="EMBL/GenBank/DDBJ databases">
        <title>Organ-specific transcriptomic study of the physiology of the cattle tick, Rhipicephalus microplus.</title>
        <authorList>
            <person name="Tirloni L."/>
            <person name="Braz G."/>
            <person name="Gandara A.C.P."/>
            <person name="Sabadin G.A."/>
            <person name="da Silva R.M."/>
            <person name="Guizzo M.G."/>
            <person name="Machado J.A."/>
            <person name="Costa E.P."/>
            <person name="Gomes H.F."/>
            <person name="Moraes J."/>
            <person name="Mota M.B.S."/>
            <person name="Mesquita R.D."/>
            <person name="Alvarenga P.H."/>
            <person name="Alves F."/>
            <person name="Seixas A."/>
            <person name="da Fonseca R.N."/>
            <person name="Fogaca A."/>
            <person name="Logullo C."/>
            <person name="Tanaka A."/>
            <person name="Daffre S."/>
            <person name="Termignoni C."/>
            <person name="Vaz I.S.Jr."/>
            <person name="Oliveira P.L."/>
            <person name="Ribeiro J.M."/>
        </authorList>
    </citation>
    <scope>NUCLEOTIDE SEQUENCE</scope>
    <source>
        <strain evidence="3">Porto Alegre</strain>
    </source>
</reference>
<sequence>MFCFFFFFFSFHSISFIEALTARRHYIRRGQTIYEGLLITKNAEKGRKDEEREEKHLLERKQASREKNHRLEIKQQDTQVAIYTSKTAIFTSNIHSILMHGSLKVTY</sequence>
<name>A0A6M2DCT5_RHIMP</name>